<dbReference type="RefSeq" id="WP_176223836.1">
    <property type="nucleotide sequence ID" value="NZ_FXAW01000009.1"/>
</dbReference>
<evidence type="ECO:0000313" key="2">
    <source>
        <dbReference type="EMBL" id="SMG50706.1"/>
    </source>
</evidence>
<dbReference type="InterPro" id="IPR025491">
    <property type="entry name" value="DUF4382"/>
</dbReference>
<accession>A0A1X7LA32</accession>
<gene>
    <name evidence="2" type="ORF">SAMN05661096_03721</name>
</gene>
<sequence length="288" mass="31052">MKNLWKIFGLAALVLFYSCDGIESGNGKASFYLTDGPLEADNVSEVVISISKVEVSGPEGWNMVKEFETPEAINLLELQGGETFFLDETELASGQYNQVRLGLSTSQESQDPAHYLKFNDGSIEEITVPSGTQSGYKVVGGFTIPDGGVTSVIIDFDVRKSVVKAGNSGKYILKPTLRLIEDAEVGSVSGTISGGIDANLVVYAYESNQYNENETEPNEDGVVFANAVTSAIVDVEDNYNLSFLPSGTYDLVVVSFDAEGSFVEVKTQKNDVELDAGVKLDFDIDLTL</sequence>
<dbReference type="EMBL" id="FXAW01000009">
    <property type="protein sequence ID" value="SMG50706.1"/>
    <property type="molecule type" value="Genomic_DNA"/>
</dbReference>
<evidence type="ECO:0000259" key="1">
    <source>
        <dbReference type="Pfam" id="PF14321"/>
    </source>
</evidence>
<keyword evidence="3" id="KW-1185">Reference proteome</keyword>
<protein>
    <recommendedName>
        <fullName evidence="1">DUF4382 domain-containing protein</fullName>
    </recommendedName>
</protein>
<dbReference type="PROSITE" id="PS51257">
    <property type="entry name" value="PROKAR_LIPOPROTEIN"/>
    <property type="match status" value="1"/>
</dbReference>
<dbReference type="AlphaFoldDB" id="A0A1X7LA32"/>
<name>A0A1X7LA32_9BACT</name>
<dbReference type="Pfam" id="PF14321">
    <property type="entry name" value="DUF4382"/>
    <property type="match status" value="1"/>
</dbReference>
<proteinExistence type="predicted"/>
<evidence type="ECO:0000313" key="3">
    <source>
        <dbReference type="Proteomes" id="UP000193804"/>
    </source>
</evidence>
<organism evidence="2 3">
    <name type="scientific">Marivirga sericea</name>
    <dbReference type="NCBI Taxonomy" id="1028"/>
    <lineage>
        <taxon>Bacteria</taxon>
        <taxon>Pseudomonadati</taxon>
        <taxon>Bacteroidota</taxon>
        <taxon>Cytophagia</taxon>
        <taxon>Cytophagales</taxon>
        <taxon>Marivirgaceae</taxon>
        <taxon>Marivirga</taxon>
    </lineage>
</organism>
<feature type="domain" description="DUF4382" evidence="1">
    <location>
        <begin position="26"/>
        <end position="175"/>
    </location>
</feature>
<dbReference type="Proteomes" id="UP000193804">
    <property type="component" value="Unassembled WGS sequence"/>
</dbReference>
<reference evidence="3" key="1">
    <citation type="submission" date="2017-04" db="EMBL/GenBank/DDBJ databases">
        <authorList>
            <person name="Varghese N."/>
            <person name="Submissions S."/>
        </authorList>
    </citation>
    <scope>NUCLEOTIDE SEQUENCE [LARGE SCALE GENOMIC DNA]</scope>
    <source>
        <strain evidence="3">DSM 4125</strain>
    </source>
</reference>
<dbReference type="STRING" id="1028.SAMN05661096_03721"/>